<evidence type="ECO:0000256" key="3">
    <source>
        <dbReference type="ARBA" id="ARBA00005046"/>
    </source>
</evidence>
<evidence type="ECO:0000256" key="1">
    <source>
        <dbReference type="ARBA" id="ARBA00001946"/>
    </source>
</evidence>
<reference evidence="13 14" key="1">
    <citation type="submission" date="2017-07" db="EMBL/GenBank/DDBJ databases">
        <title>Niveispirillum cyanobacteriorum sp. nov., isolated from cyanobacterial aggregates in a eutrophic lake.</title>
        <authorList>
            <person name="Cai H."/>
        </authorList>
    </citation>
    <scope>NUCLEOTIDE SEQUENCE [LARGE SCALE GENOMIC DNA]</scope>
    <source>
        <strain evidence="14">TH1-14</strain>
    </source>
</reference>
<feature type="domain" description="MoaB/Mog" evidence="12">
    <location>
        <begin position="175"/>
        <end position="312"/>
    </location>
</feature>
<dbReference type="Pfam" id="PF00994">
    <property type="entry name" value="MoCF_biosynth"/>
    <property type="match status" value="1"/>
</dbReference>
<dbReference type="AlphaFoldDB" id="A0A255YWA0"/>
<dbReference type="Gene3D" id="2.170.190.11">
    <property type="entry name" value="Molybdopterin biosynthesis moea protein, domain 3"/>
    <property type="match status" value="1"/>
</dbReference>
<keyword evidence="14" id="KW-1185">Reference proteome</keyword>
<dbReference type="InterPro" id="IPR008284">
    <property type="entry name" value="MoCF_biosynth_CS"/>
</dbReference>
<dbReference type="UniPathway" id="UPA00344"/>
<keyword evidence="9 11" id="KW-0501">Molybdenum cofactor biosynthesis</keyword>
<evidence type="ECO:0000256" key="2">
    <source>
        <dbReference type="ARBA" id="ARBA00002901"/>
    </source>
</evidence>
<dbReference type="InterPro" id="IPR036425">
    <property type="entry name" value="MoaB/Mog-like_dom_sf"/>
</dbReference>
<dbReference type="RefSeq" id="WP_094456956.1">
    <property type="nucleotide sequence ID" value="NZ_NOXU01000030.1"/>
</dbReference>
<evidence type="ECO:0000256" key="5">
    <source>
        <dbReference type="ARBA" id="ARBA00022505"/>
    </source>
</evidence>
<dbReference type="SUPFAM" id="SSF63867">
    <property type="entry name" value="MoeA C-terminal domain-like"/>
    <property type="match status" value="1"/>
</dbReference>
<evidence type="ECO:0000256" key="8">
    <source>
        <dbReference type="ARBA" id="ARBA00022842"/>
    </source>
</evidence>
<dbReference type="GO" id="GO:0006777">
    <property type="term" value="P:Mo-molybdopterin cofactor biosynthetic process"/>
    <property type="evidence" value="ECO:0007669"/>
    <property type="project" value="UniProtKB-UniRule"/>
</dbReference>
<comment type="pathway">
    <text evidence="3 11">Cofactor biosynthesis; molybdopterin biosynthesis.</text>
</comment>
<evidence type="ECO:0000256" key="10">
    <source>
        <dbReference type="ARBA" id="ARBA00047317"/>
    </source>
</evidence>
<evidence type="ECO:0000313" key="13">
    <source>
        <dbReference type="EMBL" id="OYQ33513.1"/>
    </source>
</evidence>
<proteinExistence type="inferred from homology"/>
<dbReference type="Gene3D" id="3.90.105.10">
    <property type="entry name" value="Molybdopterin biosynthesis moea protein, domain 2"/>
    <property type="match status" value="1"/>
</dbReference>
<dbReference type="SMART" id="SM00852">
    <property type="entry name" value="MoCF_biosynth"/>
    <property type="match status" value="1"/>
</dbReference>
<dbReference type="CDD" id="cd00887">
    <property type="entry name" value="MoeA"/>
    <property type="match status" value="1"/>
</dbReference>
<dbReference type="InterPro" id="IPR038987">
    <property type="entry name" value="MoeA-like"/>
</dbReference>
<dbReference type="GO" id="GO:0061599">
    <property type="term" value="F:molybdopterin molybdotransferase activity"/>
    <property type="evidence" value="ECO:0007669"/>
    <property type="project" value="UniProtKB-UniRule"/>
</dbReference>
<dbReference type="NCBIfam" id="NF045515">
    <property type="entry name" value="Glp_gephyrin"/>
    <property type="match status" value="1"/>
</dbReference>
<comment type="caution">
    <text evidence="13">The sequence shown here is derived from an EMBL/GenBank/DDBJ whole genome shotgun (WGS) entry which is preliminary data.</text>
</comment>
<keyword evidence="8 11" id="KW-0460">Magnesium</keyword>
<sequence length="399" mass="41524">MIPLSEARARILAAAKLLPAEQVPITQGLGRVLAADVVARVTHPPTAVSAMDGWAVRTTDISAFPVTLTRIGEAPAGRPFTGHVGPGQAVRIFTGGALPDGADTVVVQEDADDHGAMVTLRDGSGPGRWVRPAGQDFATGDVGVAAGRRLTVRDLALAASMNVPWLRVRRRPRVSILATGDEVVMPGDTLAPGQIVSSNSLALCALVRQLGGAPVDLGIAGDSADSLSTLVAAASGTDLLVTIGGASVGEHDLVRAVLGAAGLELDFWKIAMRPGKPLMFGQMHGVPMVGLPGNPVSALVCAWLFLRPLLLAMQGLPTDDDLRDAILARDMGANDSRADFIRARLSRDGEGRLVAEPFPKQDSGMLSRLAWADCLILRAPHAPPAKAGDRVQVMPLDGL</sequence>
<dbReference type="Pfam" id="PF03454">
    <property type="entry name" value="MoeA_C"/>
    <property type="match status" value="1"/>
</dbReference>
<dbReference type="Gene3D" id="3.40.980.10">
    <property type="entry name" value="MoaB/Mog-like domain"/>
    <property type="match status" value="1"/>
</dbReference>
<evidence type="ECO:0000256" key="4">
    <source>
        <dbReference type="ARBA" id="ARBA00010763"/>
    </source>
</evidence>
<dbReference type="GO" id="GO:0005829">
    <property type="term" value="C:cytosol"/>
    <property type="evidence" value="ECO:0007669"/>
    <property type="project" value="TreeGrafter"/>
</dbReference>
<evidence type="ECO:0000259" key="12">
    <source>
        <dbReference type="SMART" id="SM00852"/>
    </source>
</evidence>
<gene>
    <name evidence="13" type="ORF">CHU95_14045</name>
</gene>
<comment type="function">
    <text evidence="2 11">Catalyzes the insertion of molybdate into adenylated molybdopterin with the concomitant release of AMP.</text>
</comment>
<protein>
    <recommendedName>
        <fullName evidence="11">Molybdopterin molybdenumtransferase</fullName>
        <ecNumber evidence="11">2.10.1.1</ecNumber>
    </recommendedName>
</protein>
<dbReference type="PROSITE" id="PS01079">
    <property type="entry name" value="MOCF_BIOSYNTHESIS_2"/>
    <property type="match status" value="1"/>
</dbReference>
<evidence type="ECO:0000256" key="7">
    <source>
        <dbReference type="ARBA" id="ARBA00022723"/>
    </source>
</evidence>
<comment type="similarity">
    <text evidence="4 11">Belongs to the MoeA family.</text>
</comment>
<evidence type="ECO:0000256" key="11">
    <source>
        <dbReference type="RuleBase" id="RU365090"/>
    </source>
</evidence>
<comment type="catalytic activity">
    <reaction evidence="10">
        <text>adenylyl-molybdopterin + molybdate = Mo-molybdopterin + AMP + H(+)</text>
        <dbReference type="Rhea" id="RHEA:35047"/>
        <dbReference type="ChEBI" id="CHEBI:15378"/>
        <dbReference type="ChEBI" id="CHEBI:36264"/>
        <dbReference type="ChEBI" id="CHEBI:62727"/>
        <dbReference type="ChEBI" id="CHEBI:71302"/>
        <dbReference type="ChEBI" id="CHEBI:456215"/>
        <dbReference type="EC" id="2.10.1.1"/>
    </reaction>
</comment>
<organism evidence="13 14">
    <name type="scientific">Niveispirillum lacus</name>
    <dbReference type="NCBI Taxonomy" id="1981099"/>
    <lineage>
        <taxon>Bacteria</taxon>
        <taxon>Pseudomonadati</taxon>
        <taxon>Pseudomonadota</taxon>
        <taxon>Alphaproteobacteria</taxon>
        <taxon>Rhodospirillales</taxon>
        <taxon>Azospirillaceae</taxon>
        <taxon>Niveispirillum</taxon>
    </lineage>
</organism>
<dbReference type="InterPro" id="IPR005110">
    <property type="entry name" value="MoeA_linker/N"/>
</dbReference>
<dbReference type="SUPFAM" id="SSF53218">
    <property type="entry name" value="Molybdenum cofactor biosynthesis proteins"/>
    <property type="match status" value="1"/>
</dbReference>
<name>A0A255YWA0_9PROT</name>
<keyword evidence="7 11" id="KW-0479">Metal-binding</keyword>
<dbReference type="InterPro" id="IPR001453">
    <property type="entry name" value="MoaB/Mog_dom"/>
</dbReference>
<dbReference type="PANTHER" id="PTHR10192">
    <property type="entry name" value="MOLYBDOPTERIN BIOSYNTHESIS PROTEIN"/>
    <property type="match status" value="1"/>
</dbReference>
<dbReference type="EC" id="2.10.1.1" evidence="11"/>
<keyword evidence="5 11" id="KW-0500">Molybdenum</keyword>
<dbReference type="EMBL" id="NOXU01000030">
    <property type="protein sequence ID" value="OYQ33513.1"/>
    <property type="molecule type" value="Genomic_DNA"/>
</dbReference>
<dbReference type="SUPFAM" id="SSF63882">
    <property type="entry name" value="MoeA N-terminal region -like"/>
    <property type="match status" value="1"/>
</dbReference>
<dbReference type="FunFam" id="3.40.980.10:FF:000004">
    <property type="entry name" value="Molybdopterin molybdenumtransferase"/>
    <property type="match status" value="1"/>
</dbReference>
<evidence type="ECO:0000313" key="14">
    <source>
        <dbReference type="Proteomes" id="UP000216998"/>
    </source>
</evidence>
<evidence type="ECO:0000256" key="6">
    <source>
        <dbReference type="ARBA" id="ARBA00022679"/>
    </source>
</evidence>
<dbReference type="GO" id="GO:0046872">
    <property type="term" value="F:metal ion binding"/>
    <property type="evidence" value="ECO:0007669"/>
    <property type="project" value="UniProtKB-UniRule"/>
</dbReference>
<accession>A0A255YWA0</accession>
<dbReference type="InterPro" id="IPR036135">
    <property type="entry name" value="MoeA_linker/N_sf"/>
</dbReference>
<dbReference type="InterPro" id="IPR036688">
    <property type="entry name" value="MoeA_C_domain_IV_sf"/>
</dbReference>
<evidence type="ECO:0000256" key="9">
    <source>
        <dbReference type="ARBA" id="ARBA00023150"/>
    </source>
</evidence>
<dbReference type="PANTHER" id="PTHR10192:SF5">
    <property type="entry name" value="GEPHYRIN"/>
    <property type="match status" value="1"/>
</dbReference>
<dbReference type="Pfam" id="PF03453">
    <property type="entry name" value="MoeA_N"/>
    <property type="match status" value="1"/>
</dbReference>
<dbReference type="Gene3D" id="2.40.340.10">
    <property type="entry name" value="MoeA, C-terminal, domain IV"/>
    <property type="match status" value="1"/>
</dbReference>
<dbReference type="OrthoDB" id="9804758at2"/>
<keyword evidence="6 11" id="KW-0808">Transferase</keyword>
<dbReference type="Proteomes" id="UP000216998">
    <property type="component" value="Unassembled WGS sequence"/>
</dbReference>
<comment type="cofactor">
    <cofactor evidence="1 11">
        <name>Mg(2+)</name>
        <dbReference type="ChEBI" id="CHEBI:18420"/>
    </cofactor>
</comment>
<dbReference type="InterPro" id="IPR005111">
    <property type="entry name" value="MoeA_C_domain_IV"/>
</dbReference>